<evidence type="ECO:0000313" key="2">
    <source>
        <dbReference type="EnsemblPlants" id="Zm00001eb239630_P001"/>
    </source>
</evidence>
<keyword evidence="3" id="KW-1185">Reference proteome</keyword>
<reference evidence="2" key="3">
    <citation type="submission" date="2021-05" db="UniProtKB">
        <authorList>
            <consortium name="EnsemblPlants"/>
        </authorList>
    </citation>
    <scope>IDENTIFICATION</scope>
    <source>
        <strain evidence="2">cv. B73</strain>
    </source>
</reference>
<dbReference type="SMART" id="SM00950">
    <property type="entry name" value="Piwi"/>
    <property type="match status" value="1"/>
</dbReference>
<accession>A0A804PHH3</accession>
<dbReference type="AlphaFoldDB" id="A0A804PHH3"/>
<dbReference type="Gramene" id="Zm00001eb239630_T001">
    <property type="protein sequence ID" value="Zm00001eb239630_P001"/>
    <property type="gene ID" value="Zm00001eb239630"/>
</dbReference>
<proteinExistence type="predicted"/>
<evidence type="ECO:0000313" key="3">
    <source>
        <dbReference type="Proteomes" id="UP000007305"/>
    </source>
</evidence>
<dbReference type="SUPFAM" id="SSF53098">
    <property type="entry name" value="Ribonuclease H-like"/>
    <property type="match status" value="1"/>
</dbReference>
<dbReference type="EnsemblPlants" id="Zm00001eb239630_T001">
    <property type="protein sequence ID" value="Zm00001eb239630_P001"/>
    <property type="gene ID" value="Zm00001eb239630"/>
</dbReference>
<evidence type="ECO:0000259" key="1">
    <source>
        <dbReference type="PROSITE" id="PS50822"/>
    </source>
</evidence>
<name>A0A804PHH3_MAIZE</name>
<dbReference type="InParanoid" id="A0A804PHH3"/>
<sequence>MRTRLQPRSALSRFAQIDGVCAALSMEGSPRYTLIPCSSLSPVLALYMEGEAGAQIDRILAPCSPDADGIVASIRALHGSVRPLVPGAKLHAVVDACHNDSVLDLPFLCNMSRTGNWQWEDHRPPSSVCKGTSGGQAVLISGYSDDKSKFSMRHASEEQFSRFLLYEVDAIRKACASLEEGYLPPVTFIVVQKRHHTRFCPEDHCSHKQTDRRGNILPGTAVDTKICHPSESDFYLCSHSSIHEHSFSNCTPKYDSLYILVVIRSVGLTSRYNRINAWTKEAHDKPDSVELMKGMVSATYLGAVCALRIKGAAAKVQLAFVCTFVSLWPSQFRTCSIPYGLITFGA</sequence>
<dbReference type="Gene3D" id="3.30.420.10">
    <property type="entry name" value="Ribonuclease H-like superfamily/Ribonuclease H"/>
    <property type="match status" value="1"/>
</dbReference>
<dbReference type="Proteomes" id="UP000007305">
    <property type="component" value="Chromosome 5"/>
</dbReference>
<feature type="domain" description="Piwi" evidence="1">
    <location>
        <begin position="156"/>
        <end position="258"/>
    </location>
</feature>
<reference evidence="2" key="2">
    <citation type="submission" date="2019-07" db="EMBL/GenBank/DDBJ databases">
        <authorList>
            <person name="Seetharam A."/>
            <person name="Woodhouse M."/>
            <person name="Cannon E."/>
        </authorList>
    </citation>
    <scope>NUCLEOTIDE SEQUENCE [LARGE SCALE GENOMIC DNA]</scope>
    <source>
        <strain evidence="2">cv. B73</strain>
    </source>
</reference>
<dbReference type="InterPro" id="IPR012337">
    <property type="entry name" value="RNaseH-like_sf"/>
</dbReference>
<reference evidence="3" key="1">
    <citation type="journal article" date="2009" name="Science">
        <title>The B73 maize genome: complexity, diversity, and dynamics.</title>
        <authorList>
            <person name="Schnable P.S."/>
            <person name="Ware D."/>
            <person name="Fulton R.S."/>
            <person name="Stein J.C."/>
            <person name="Wei F."/>
            <person name="Pasternak S."/>
            <person name="Liang C."/>
            <person name="Zhang J."/>
            <person name="Fulton L."/>
            <person name="Graves T.A."/>
            <person name="Minx P."/>
            <person name="Reily A.D."/>
            <person name="Courtney L."/>
            <person name="Kruchowski S.S."/>
            <person name="Tomlinson C."/>
            <person name="Strong C."/>
            <person name="Delehaunty K."/>
            <person name="Fronick C."/>
            <person name="Courtney B."/>
            <person name="Rock S.M."/>
            <person name="Belter E."/>
            <person name="Du F."/>
            <person name="Kim K."/>
            <person name="Abbott R.M."/>
            <person name="Cotton M."/>
            <person name="Levy A."/>
            <person name="Marchetto P."/>
            <person name="Ochoa K."/>
            <person name="Jackson S.M."/>
            <person name="Gillam B."/>
            <person name="Chen W."/>
            <person name="Yan L."/>
            <person name="Higginbotham J."/>
            <person name="Cardenas M."/>
            <person name="Waligorski J."/>
            <person name="Applebaum E."/>
            <person name="Phelps L."/>
            <person name="Falcone J."/>
            <person name="Kanchi K."/>
            <person name="Thane T."/>
            <person name="Scimone A."/>
            <person name="Thane N."/>
            <person name="Henke J."/>
            <person name="Wang T."/>
            <person name="Ruppert J."/>
            <person name="Shah N."/>
            <person name="Rotter K."/>
            <person name="Hodges J."/>
            <person name="Ingenthron E."/>
            <person name="Cordes M."/>
            <person name="Kohlberg S."/>
            <person name="Sgro J."/>
            <person name="Delgado B."/>
            <person name="Mead K."/>
            <person name="Chinwalla A."/>
            <person name="Leonard S."/>
            <person name="Crouse K."/>
            <person name="Collura K."/>
            <person name="Kudrna D."/>
            <person name="Currie J."/>
            <person name="He R."/>
            <person name="Angelova A."/>
            <person name="Rajasekar S."/>
            <person name="Mueller T."/>
            <person name="Lomeli R."/>
            <person name="Scara G."/>
            <person name="Ko A."/>
            <person name="Delaney K."/>
            <person name="Wissotski M."/>
            <person name="Lopez G."/>
            <person name="Campos D."/>
            <person name="Braidotti M."/>
            <person name="Ashley E."/>
            <person name="Golser W."/>
            <person name="Kim H."/>
            <person name="Lee S."/>
            <person name="Lin J."/>
            <person name="Dujmic Z."/>
            <person name="Kim W."/>
            <person name="Talag J."/>
            <person name="Zuccolo A."/>
            <person name="Fan C."/>
            <person name="Sebastian A."/>
            <person name="Kramer M."/>
            <person name="Spiegel L."/>
            <person name="Nascimento L."/>
            <person name="Zutavern T."/>
            <person name="Miller B."/>
            <person name="Ambroise C."/>
            <person name="Muller S."/>
            <person name="Spooner W."/>
            <person name="Narechania A."/>
            <person name="Ren L."/>
            <person name="Wei S."/>
            <person name="Kumari S."/>
            <person name="Faga B."/>
            <person name="Levy M.J."/>
            <person name="McMahan L."/>
            <person name="Van Buren P."/>
            <person name="Vaughn M.W."/>
            <person name="Ying K."/>
            <person name="Yeh C.-T."/>
            <person name="Emrich S.J."/>
            <person name="Jia Y."/>
            <person name="Kalyanaraman A."/>
            <person name="Hsia A.-P."/>
            <person name="Barbazuk W.B."/>
            <person name="Baucom R.S."/>
            <person name="Brutnell T.P."/>
            <person name="Carpita N.C."/>
            <person name="Chaparro C."/>
            <person name="Chia J.-M."/>
            <person name="Deragon J.-M."/>
            <person name="Estill J.C."/>
            <person name="Fu Y."/>
            <person name="Jeddeloh J.A."/>
            <person name="Han Y."/>
            <person name="Lee H."/>
            <person name="Li P."/>
            <person name="Lisch D.R."/>
            <person name="Liu S."/>
            <person name="Liu Z."/>
            <person name="Nagel D.H."/>
            <person name="McCann M.C."/>
            <person name="SanMiguel P."/>
            <person name="Myers A.M."/>
            <person name="Nettleton D."/>
            <person name="Nguyen J."/>
            <person name="Penning B.W."/>
            <person name="Ponnala L."/>
            <person name="Schneider K.L."/>
            <person name="Schwartz D.C."/>
            <person name="Sharma A."/>
            <person name="Soderlund C."/>
            <person name="Springer N.M."/>
            <person name="Sun Q."/>
            <person name="Wang H."/>
            <person name="Waterman M."/>
            <person name="Westerman R."/>
            <person name="Wolfgruber T.K."/>
            <person name="Yang L."/>
            <person name="Yu Y."/>
            <person name="Zhang L."/>
            <person name="Zhou S."/>
            <person name="Zhu Q."/>
            <person name="Bennetzen J.L."/>
            <person name="Dawe R.K."/>
            <person name="Jiang J."/>
            <person name="Jiang N."/>
            <person name="Presting G.G."/>
            <person name="Wessler S.R."/>
            <person name="Aluru S."/>
            <person name="Martienssen R.A."/>
            <person name="Clifton S.W."/>
            <person name="McCombie W.R."/>
            <person name="Wing R.A."/>
            <person name="Wilson R.K."/>
        </authorList>
    </citation>
    <scope>NUCLEOTIDE SEQUENCE [LARGE SCALE GENOMIC DNA]</scope>
    <source>
        <strain evidence="3">cv. B73</strain>
    </source>
</reference>
<dbReference type="InterPro" id="IPR003165">
    <property type="entry name" value="Piwi"/>
</dbReference>
<dbReference type="PROSITE" id="PS50822">
    <property type="entry name" value="PIWI"/>
    <property type="match status" value="1"/>
</dbReference>
<organism evidence="2 3">
    <name type="scientific">Zea mays</name>
    <name type="common">Maize</name>
    <dbReference type="NCBI Taxonomy" id="4577"/>
    <lineage>
        <taxon>Eukaryota</taxon>
        <taxon>Viridiplantae</taxon>
        <taxon>Streptophyta</taxon>
        <taxon>Embryophyta</taxon>
        <taxon>Tracheophyta</taxon>
        <taxon>Spermatophyta</taxon>
        <taxon>Magnoliopsida</taxon>
        <taxon>Liliopsida</taxon>
        <taxon>Poales</taxon>
        <taxon>Poaceae</taxon>
        <taxon>PACMAD clade</taxon>
        <taxon>Panicoideae</taxon>
        <taxon>Andropogonodae</taxon>
        <taxon>Andropogoneae</taxon>
        <taxon>Tripsacinae</taxon>
        <taxon>Zea</taxon>
    </lineage>
</organism>
<dbReference type="InterPro" id="IPR036397">
    <property type="entry name" value="RNaseH_sf"/>
</dbReference>
<dbReference type="PANTHER" id="PTHR22891">
    <property type="entry name" value="EUKARYOTIC TRANSLATION INITIATION FACTOR 2C"/>
    <property type="match status" value="1"/>
</dbReference>
<protein>
    <recommendedName>
        <fullName evidence="1">Piwi domain-containing protein</fullName>
    </recommendedName>
</protein>
<dbReference type="GO" id="GO:0003676">
    <property type="term" value="F:nucleic acid binding"/>
    <property type="evidence" value="ECO:0007669"/>
    <property type="project" value="InterPro"/>
</dbReference>
<dbReference type="Pfam" id="PF02171">
    <property type="entry name" value="Piwi"/>
    <property type="match status" value="1"/>
</dbReference>